<organism evidence="1 2">
    <name type="scientific">Reticulomyxa filosa</name>
    <dbReference type="NCBI Taxonomy" id="46433"/>
    <lineage>
        <taxon>Eukaryota</taxon>
        <taxon>Sar</taxon>
        <taxon>Rhizaria</taxon>
        <taxon>Retaria</taxon>
        <taxon>Foraminifera</taxon>
        <taxon>Monothalamids</taxon>
        <taxon>Reticulomyxidae</taxon>
        <taxon>Reticulomyxa</taxon>
    </lineage>
</organism>
<gene>
    <name evidence="1" type="ORF">RFI_37108</name>
</gene>
<protein>
    <submittedName>
        <fullName evidence="1">Uncharacterized protein</fullName>
    </submittedName>
</protein>
<comment type="caution">
    <text evidence="1">The sequence shown here is derived from an EMBL/GenBank/DDBJ whole genome shotgun (WGS) entry which is preliminary data.</text>
</comment>
<dbReference type="AlphaFoldDB" id="X6LFK0"/>
<keyword evidence="2" id="KW-1185">Reference proteome</keyword>
<dbReference type="Proteomes" id="UP000023152">
    <property type="component" value="Unassembled WGS sequence"/>
</dbReference>
<name>X6LFK0_RETFI</name>
<reference evidence="1 2" key="1">
    <citation type="journal article" date="2013" name="Curr. Biol.">
        <title>The Genome of the Foraminiferan Reticulomyxa filosa.</title>
        <authorList>
            <person name="Glockner G."/>
            <person name="Hulsmann N."/>
            <person name="Schleicher M."/>
            <person name="Noegel A.A."/>
            <person name="Eichinger L."/>
            <person name="Gallinger C."/>
            <person name="Pawlowski J."/>
            <person name="Sierra R."/>
            <person name="Euteneuer U."/>
            <person name="Pillet L."/>
            <person name="Moustafa A."/>
            <person name="Platzer M."/>
            <person name="Groth M."/>
            <person name="Szafranski K."/>
            <person name="Schliwa M."/>
        </authorList>
    </citation>
    <scope>NUCLEOTIDE SEQUENCE [LARGE SCALE GENOMIC DNA]</scope>
</reference>
<proteinExistence type="predicted"/>
<evidence type="ECO:0000313" key="2">
    <source>
        <dbReference type="Proteomes" id="UP000023152"/>
    </source>
</evidence>
<evidence type="ECO:0000313" key="1">
    <source>
        <dbReference type="EMBL" id="ETO00339.1"/>
    </source>
</evidence>
<dbReference type="EMBL" id="ASPP01041322">
    <property type="protein sequence ID" value="ETO00339.1"/>
    <property type="molecule type" value="Genomic_DNA"/>
</dbReference>
<accession>X6LFK0</accession>
<sequence length="245" mass="29338">MTLFSIGPEFMTWLYEHPKEHFPDQWFEHYDRDKVCACIYTFVCVLRPFVLEMWDRLDCICHVICTQLKLEHCDELVREKLKRLVGMSLDSVAQQLDSKTIELDHRDNLHFRVEIYFDKYGQSWVLEYNQQPLLPLNRRWSINNKNKLYFNQEIAFGYNINFCFVFDHISKSHLLIPKIVLRIHIGSNFFSKHTSLQKKTFVTFLINRLANISIFVSIIYEKEIMINGILSKSNFSFLLCVQQYC</sequence>